<feature type="transmembrane region" description="Helical" evidence="7">
    <location>
        <begin position="248"/>
        <end position="268"/>
    </location>
</feature>
<evidence type="ECO:0000313" key="10">
    <source>
        <dbReference type="Proteomes" id="UP001295684"/>
    </source>
</evidence>
<evidence type="ECO:0000313" key="9">
    <source>
        <dbReference type="EMBL" id="CAI2370597.1"/>
    </source>
</evidence>
<reference evidence="9" key="1">
    <citation type="submission" date="2023-07" db="EMBL/GenBank/DDBJ databases">
        <authorList>
            <consortium name="AG Swart"/>
            <person name="Singh M."/>
            <person name="Singh A."/>
            <person name="Seah K."/>
            <person name="Emmerich C."/>
        </authorList>
    </citation>
    <scope>NUCLEOTIDE SEQUENCE</scope>
    <source>
        <strain evidence="9">DP1</strain>
    </source>
</reference>
<feature type="compositionally biased region" description="Basic and acidic residues" evidence="6">
    <location>
        <begin position="13"/>
        <end position="23"/>
    </location>
</feature>
<dbReference type="EMBL" id="CAMPGE010011787">
    <property type="protein sequence ID" value="CAI2370597.1"/>
    <property type="molecule type" value="Genomic_DNA"/>
</dbReference>
<evidence type="ECO:0000256" key="7">
    <source>
        <dbReference type="SAM" id="Phobius"/>
    </source>
</evidence>
<feature type="transmembrane region" description="Helical" evidence="7">
    <location>
        <begin position="75"/>
        <end position="96"/>
    </location>
</feature>
<feature type="domain" description="VTT" evidence="8">
    <location>
        <begin position="153"/>
        <end position="259"/>
    </location>
</feature>
<keyword evidence="5 7" id="KW-0472">Membrane</keyword>
<keyword evidence="10" id="KW-1185">Reference proteome</keyword>
<dbReference type="PANTHER" id="PTHR12677">
    <property type="entry name" value="GOLGI APPARATUS MEMBRANE PROTEIN TVP38-RELATED"/>
    <property type="match status" value="1"/>
</dbReference>
<keyword evidence="4 7" id="KW-1133">Transmembrane helix</keyword>
<dbReference type="InterPro" id="IPR015414">
    <property type="entry name" value="TMEM64"/>
</dbReference>
<evidence type="ECO:0000256" key="1">
    <source>
        <dbReference type="ARBA" id="ARBA00004651"/>
    </source>
</evidence>
<keyword evidence="2" id="KW-1003">Cell membrane</keyword>
<evidence type="ECO:0000256" key="3">
    <source>
        <dbReference type="ARBA" id="ARBA00022692"/>
    </source>
</evidence>
<feature type="compositionally biased region" description="Polar residues" evidence="6">
    <location>
        <begin position="1"/>
        <end position="12"/>
    </location>
</feature>
<proteinExistence type="predicted"/>
<organism evidence="9 10">
    <name type="scientific">Euplotes crassus</name>
    <dbReference type="NCBI Taxonomy" id="5936"/>
    <lineage>
        <taxon>Eukaryota</taxon>
        <taxon>Sar</taxon>
        <taxon>Alveolata</taxon>
        <taxon>Ciliophora</taxon>
        <taxon>Intramacronucleata</taxon>
        <taxon>Spirotrichea</taxon>
        <taxon>Hypotrichia</taxon>
        <taxon>Euplotida</taxon>
        <taxon>Euplotidae</taxon>
        <taxon>Moneuplotes</taxon>
    </lineage>
</organism>
<evidence type="ECO:0000256" key="2">
    <source>
        <dbReference type="ARBA" id="ARBA00022475"/>
    </source>
</evidence>
<accession>A0AAD1UPG3</accession>
<feature type="compositionally biased region" description="Polar residues" evidence="6">
    <location>
        <begin position="370"/>
        <end position="382"/>
    </location>
</feature>
<dbReference type="Proteomes" id="UP001295684">
    <property type="component" value="Unassembled WGS sequence"/>
</dbReference>
<protein>
    <recommendedName>
        <fullName evidence="8">VTT domain-containing protein</fullName>
    </recommendedName>
</protein>
<gene>
    <name evidence="9" type="ORF">ECRASSUSDP1_LOCUS11913</name>
</gene>
<feature type="compositionally biased region" description="Basic and acidic residues" evidence="6">
    <location>
        <begin position="315"/>
        <end position="327"/>
    </location>
</feature>
<keyword evidence="3 7" id="KW-0812">Transmembrane</keyword>
<evidence type="ECO:0000256" key="5">
    <source>
        <dbReference type="ARBA" id="ARBA00023136"/>
    </source>
</evidence>
<feature type="transmembrane region" description="Helical" evidence="7">
    <location>
        <begin position="108"/>
        <end position="133"/>
    </location>
</feature>
<comment type="subcellular location">
    <subcellularLocation>
        <location evidence="1">Cell membrane</location>
        <topology evidence="1">Multi-pass membrane protein</topology>
    </subcellularLocation>
</comment>
<feature type="region of interest" description="Disordered" evidence="6">
    <location>
        <begin position="315"/>
        <end position="334"/>
    </location>
</feature>
<sequence>MAAQVANSQFSDSHGREEDKNENSSEGVAQNIIDNLQNEFEAMSHSNLAIIDTDDRVEDILYGNPLCSLKKTFGLIIKLLLAAFMLGVTCVLMWVFNTNHPAAESTVMFITMNGVAAPFILILVNILITLFFLPGIFGALLCGYSYCFILNNVLLVLLAGTSTCFIGFSIGSIIAMYIGRYLARSCIQKIHDRNKYLRALSICFKKSGLKIMFLLRLSPLIPYNLLNYVMGVYPITIMQFSIANLGMIPGILIYVYIGTAVSSIGALFETSNGSSILKIIMFSIGLVVAVVAIIFIIAYTKRELNKALIEKEKEEANKPNEDQENHLQDINNDNQSESYEIELSNRGRNLSQIRPFQEPDPSPTMYCTMKKQSNDNSDSQNIKSEERFQRSMSEKYSLKIEINPNPCPNKSNISNRACHLTSVIKL</sequence>
<evidence type="ECO:0000259" key="8">
    <source>
        <dbReference type="Pfam" id="PF09335"/>
    </source>
</evidence>
<feature type="transmembrane region" description="Helical" evidence="7">
    <location>
        <begin position="220"/>
        <end position="242"/>
    </location>
</feature>
<comment type="caution">
    <text evidence="9">The sequence shown here is derived from an EMBL/GenBank/DDBJ whole genome shotgun (WGS) entry which is preliminary data.</text>
</comment>
<feature type="region of interest" description="Disordered" evidence="6">
    <location>
        <begin position="350"/>
        <end position="390"/>
    </location>
</feature>
<dbReference type="AlphaFoldDB" id="A0AAD1UPG3"/>
<dbReference type="GO" id="GO:0005886">
    <property type="term" value="C:plasma membrane"/>
    <property type="evidence" value="ECO:0007669"/>
    <property type="project" value="UniProtKB-SubCell"/>
</dbReference>
<feature type="transmembrane region" description="Helical" evidence="7">
    <location>
        <begin position="280"/>
        <end position="299"/>
    </location>
</feature>
<evidence type="ECO:0000256" key="4">
    <source>
        <dbReference type="ARBA" id="ARBA00022989"/>
    </source>
</evidence>
<name>A0AAD1UPG3_EUPCR</name>
<dbReference type="Pfam" id="PF09335">
    <property type="entry name" value="VTT_dom"/>
    <property type="match status" value="1"/>
</dbReference>
<evidence type="ECO:0000256" key="6">
    <source>
        <dbReference type="SAM" id="MobiDB-lite"/>
    </source>
</evidence>
<feature type="region of interest" description="Disordered" evidence="6">
    <location>
        <begin position="1"/>
        <end position="28"/>
    </location>
</feature>
<dbReference type="PANTHER" id="PTHR12677:SF59">
    <property type="entry name" value="GOLGI APPARATUS MEMBRANE PROTEIN TVP38-RELATED"/>
    <property type="match status" value="1"/>
</dbReference>
<dbReference type="InterPro" id="IPR032816">
    <property type="entry name" value="VTT_dom"/>
</dbReference>